<reference evidence="2 3" key="1">
    <citation type="submission" date="2021-11" db="EMBL/GenBank/DDBJ databases">
        <title>Seasonal and diel survey of microbial diversity of the Tyrrhenian coast.</title>
        <authorList>
            <person name="Gattoni G."/>
            <person name="Corral P."/>
        </authorList>
    </citation>
    <scope>NUCLEOTIDE SEQUENCE [LARGE SCALE GENOMIC DNA]</scope>
    <source>
        <strain evidence="2 3">Mr9</strain>
    </source>
</reference>
<dbReference type="InterPro" id="IPR000917">
    <property type="entry name" value="Sulfatase_N"/>
</dbReference>
<dbReference type="Pfam" id="PF00884">
    <property type="entry name" value="Sulfatase"/>
    <property type="match status" value="1"/>
</dbReference>
<sequence length="545" mass="62017">MLKQMLYASIILSYSFKPNIVVAQKADKPNVLIIMLDDAGLDMSAYGSTYVQTPTFDRIAKEGVLFKKAYTPNAKCAPSRACLLTGRNSWQLEAAANHYIYFPPQFKTYQEALADFGYSVGYTGKGYSPGVTLKQDGTPRDVLGTNFGRHKLLPPTPEISRDDYFANFKDFIDSVPDEKPWSFWVGIHEPHRAYAFESGEKLGNKNTNMIGKLPGYWPDSLTIRKDLLDYAYEIEYADEQAGKIVQELEKRGILNNTLIIYTSDHGMPFPRVKGNQYEQANHVPLALCWKDRILSTGRDIKNYVSFIDLTPTIFDAVELPFKESGLHPSPGKSFLPLLTAEIPEEVQASRDFVLVGKERHDTGRPNDWGYPIRGIYKDNMLYIKNFEPNRWPSGNPETGYLNVDSSPTKSLLLNLRRKGNDKNYWMTNFGKRPLEELYDITSDPYCINNLALNEEFSSQMQNLKSFMMKKLSEEGDLRIEGYGHLYEQYDLSKWRGLYDDFLAGKKPAPPWILISDIESYFLDGRGNNLKKVPDSINMGSLSGKN</sequence>
<accession>A0ABS8GRS9</accession>
<dbReference type="PANTHER" id="PTHR43751:SF1">
    <property type="entry name" value="SULFATASE ATSG-RELATED"/>
    <property type="match status" value="1"/>
</dbReference>
<dbReference type="EMBL" id="JAJGMW010000001">
    <property type="protein sequence ID" value="MCC4211283.1"/>
    <property type="molecule type" value="Genomic_DNA"/>
</dbReference>
<name>A0ABS8GRS9_9FLAO</name>
<comment type="caution">
    <text evidence="2">The sequence shown here is derived from an EMBL/GenBank/DDBJ whole genome shotgun (WGS) entry which is preliminary data.</text>
</comment>
<evidence type="ECO:0000259" key="1">
    <source>
        <dbReference type="Pfam" id="PF00884"/>
    </source>
</evidence>
<dbReference type="RefSeq" id="WP_228228406.1">
    <property type="nucleotide sequence ID" value="NZ_JAJGMW010000001.1"/>
</dbReference>
<protein>
    <submittedName>
        <fullName evidence="2">Sulfatase</fullName>
    </submittedName>
</protein>
<dbReference type="SUPFAM" id="SSF53649">
    <property type="entry name" value="Alkaline phosphatase-like"/>
    <property type="match status" value="1"/>
</dbReference>
<dbReference type="PANTHER" id="PTHR43751">
    <property type="entry name" value="SULFATASE"/>
    <property type="match status" value="1"/>
</dbReference>
<proteinExistence type="predicted"/>
<dbReference type="Gene3D" id="3.40.720.10">
    <property type="entry name" value="Alkaline Phosphatase, subunit A"/>
    <property type="match status" value="1"/>
</dbReference>
<evidence type="ECO:0000313" key="2">
    <source>
        <dbReference type="EMBL" id="MCC4211283.1"/>
    </source>
</evidence>
<dbReference type="InterPro" id="IPR017850">
    <property type="entry name" value="Alkaline_phosphatase_core_sf"/>
</dbReference>
<organism evidence="2 3">
    <name type="scientific">Leeuwenhoekiella parthenopeia</name>
    <dbReference type="NCBI Taxonomy" id="2890320"/>
    <lineage>
        <taxon>Bacteria</taxon>
        <taxon>Pseudomonadati</taxon>
        <taxon>Bacteroidota</taxon>
        <taxon>Flavobacteriia</taxon>
        <taxon>Flavobacteriales</taxon>
        <taxon>Flavobacteriaceae</taxon>
        <taxon>Leeuwenhoekiella</taxon>
    </lineage>
</organism>
<feature type="domain" description="Sulfatase N-terminal" evidence="1">
    <location>
        <begin position="29"/>
        <end position="317"/>
    </location>
</feature>
<dbReference type="Proteomes" id="UP001197770">
    <property type="component" value="Unassembled WGS sequence"/>
</dbReference>
<gene>
    <name evidence="2" type="ORF">LLW17_01010</name>
</gene>
<evidence type="ECO:0000313" key="3">
    <source>
        <dbReference type="Proteomes" id="UP001197770"/>
    </source>
</evidence>
<keyword evidence="3" id="KW-1185">Reference proteome</keyword>
<dbReference type="CDD" id="cd16027">
    <property type="entry name" value="SGSH"/>
    <property type="match status" value="1"/>
</dbReference>
<dbReference type="InterPro" id="IPR052701">
    <property type="entry name" value="GAG_Ulvan_Degrading_Sulfatases"/>
</dbReference>